<dbReference type="PROSITE" id="PS50969">
    <property type="entry name" value="FCP1"/>
    <property type="match status" value="1"/>
</dbReference>
<keyword evidence="1" id="KW-0653">Protein transport</keyword>
<dbReference type="GeneID" id="96008381"/>
<keyword evidence="1" id="KW-0813">Transport</keyword>
<dbReference type="SUPFAM" id="SSF56784">
    <property type="entry name" value="HAD-like"/>
    <property type="match status" value="1"/>
</dbReference>
<comment type="function">
    <text evidence="1">Essential component of the TIM23 complex, a complex that mediates the translocation of transit peptide-containing proteins across the mitochondrial inner membrane.</text>
</comment>
<accession>A0AB34KHQ7</accession>
<protein>
    <recommendedName>
        <fullName evidence="1">Mitochondrial import inner membrane translocase subunit TIM50</fullName>
    </recommendedName>
</protein>
<feature type="compositionally biased region" description="Polar residues" evidence="2">
    <location>
        <begin position="86"/>
        <end position="97"/>
    </location>
</feature>
<feature type="compositionally biased region" description="Basic and acidic residues" evidence="2">
    <location>
        <begin position="231"/>
        <end position="242"/>
    </location>
</feature>
<dbReference type="RefSeq" id="XP_069227770.1">
    <property type="nucleotide sequence ID" value="XM_069375543.1"/>
</dbReference>
<evidence type="ECO:0000259" key="3">
    <source>
        <dbReference type="PROSITE" id="PS50969"/>
    </source>
</evidence>
<proteinExistence type="inferred from homology"/>
<dbReference type="SMART" id="SM00577">
    <property type="entry name" value="CPDc"/>
    <property type="match status" value="1"/>
</dbReference>
<keyword evidence="5" id="KW-1185">Reference proteome</keyword>
<reference evidence="4 5" key="1">
    <citation type="journal article" date="2020" name="Microbiol. Resour. Announc.">
        <title>Draft Genome Sequence of a Cladosporium Species Isolated from the Mesophotic Ascidian Didemnum maculosum.</title>
        <authorList>
            <person name="Gioti A."/>
            <person name="Siaperas R."/>
            <person name="Nikolaivits E."/>
            <person name="Le Goff G."/>
            <person name="Ouazzani J."/>
            <person name="Kotoulas G."/>
            <person name="Topakas E."/>
        </authorList>
    </citation>
    <scope>NUCLEOTIDE SEQUENCE [LARGE SCALE GENOMIC DNA]</scope>
    <source>
        <strain evidence="4 5">TM138-S3</strain>
    </source>
</reference>
<organism evidence="4 5">
    <name type="scientific">Cladosporium halotolerans</name>
    <dbReference type="NCBI Taxonomy" id="1052096"/>
    <lineage>
        <taxon>Eukaryota</taxon>
        <taxon>Fungi</taxon>
        <taxon>Dikarya</taxon>
        <taxon>Ascomycota</taxon>
        <taxon>Pezizomycotina</taxon>
        <taxon>Dothideomycetes</taxon>
        <taxon>Dothideomycetidae</taxon>
        <taxon>Cladosporiales</taxon>
        <taxon>Cladosporiaceae</taxon>
        <taxon>Cladosporium</taxon>
    </lineage>
</organism>
<dbReference type="GO" id="GO:0015031">
    <property type="term" value="P:protein transport"/>
    <property type="evidence" value="ECO:0007669"/>
    <property type="project" value="UniProtKB-KW"/>
</dbReference>
<comment type="subunit">
    <text evidence="1">Component of the TIM23 complex.</text>
</comment>
<feature type="region of interest" description="Disordered" evidence="2">
    <location>
        <begin position="171"/>
        <end position="249"/>
    </location>
</feature>
<name>A0AB34KHQ7_9PEZI</name>
<dbReference type="EMBL" id="JAAQHG020000024">
    <property type="protein sequence ID" value="KAL1584664.1"/>
    <property type="molecule type" value="Genomic_DNA"/>
</dbReference>
<evidence type="ECO:0000313" key="4">
    <source>
        <dbReference type="EMBL" id="KAL1584664.1"/>
    </source>
</evidence>
<dbReference type="PANTHER" id="PTHR12210">
    <property type="entry name" value="DULLARD PROTEIN PHOSPHATASE"/>
    <property type="match status" value="1"/>
</dbReference>
<evidence type="ECO:0000313" key="5">
    <source>
        <dbReference type="Proteomes" id="UP000803884"/>
    </source>
</evidence>
<dbReference type="AlphaFoldDB" id="A0AB34KHQ7"/>
<sequence length="478" mass="53577">MSYLRLWTGICSHHSIRVSPFHSASLNQIYSMAEQERIGVSQREAEGQTPSTPQTTNRTRGPRRNPPRSARNNNQAGHPGQVPDNRANTIDQTSLPTMASGGPPNRNPGINTNQTGSSVLDGGHRTRNTAMSTQRSSRNQQWRPQGTPQGQQQMPSQTDTEALTQAMANLRTGDSSQQAPPPTQPTQSRWRMAKPNRESRYEASGTSGISVTSKPSSHKRSQTSSRPQGFKRGEDPIRELLPRPKPLPTYLEKAQMPSRRLTNPKKLLIILDLNGTLLLRSSRGSNYTPRPHVEEFLSYCLSNHSVIVWSSARPHNVEAMVAKLFSPEDRAKLVKIWSREHLRLGKFFNERVQVYKQLTWLWEDAEVQSSFPAPDTALSRPEGDQEEPAATKWDQSNTVLLDDTIAKAASEPHNLLQIDEFTREIKEGGKDVVLNRVLAYIDDLKWEADVSAAMRERPFVMGEVKDEGAKEAKLETEV</sequence>
<dbReference type="InterPro" id="IPR050365">
    <property type="entry name" value="TIM50"/>
</dbReference>
<dbReference type="Gene3D" id="3.40.50.1000">
    <property type="entry name" value="HAD superfamily/HAD-like"/>
    <property type="match status" value="1"/>
</dbReference>
<keyword evidence="1" id="KW-0811">Translocation</keyword>
<dbReference type="InterPro" id="IPR004274">
    <property type="entry name" value="FCP1_dom"/>
</dbReference>
<comment type="caution">
    <text evidence="4">The sequence shown here is derived from an EMBL/GenBank/DDBJ whole genome shotgun (WGS) entry which is preliminary data.</text>
</comment>
<gene>
    <name evidence="4" type="ORF">WHR41_06938</name>
</gene>
<evidence type="ECO:0000256" key="2">
    <source>
        <dbReference type="SAM" id="MobiDB-lite"/>
    </source>
</evidence>
<feature type="compositionally biased region" description="Polar residues" evidence="2">
    <location>
        <begin position="128"/>
        <end position="139"/>
    </location>
</feature>
<feature type="domain" description="FCP1 homology" evidence="3">
    <location>
        <begin position="262"/>
        <end position="444"/>
    </location>
</feature>
<dbReference type="Pfam" id="PF03031">
    <property type="entry name" value="NIF"/>
    <property type="match status" value="1"/>
</dbReference>
<keyword evidence="1" id="KW-0496">Mitochondrion</keyword>
<dbReference type="GO" id="GO:0005744">
    <property type="term" value="C:TIM23 mitochondrial import inner membrane translocase complex"/>
    <property type="evidence" value="ECO:0007669"/>
    <property type="project" value="UniProtKB-UniRule"/>
</dbReference>
<dbReference type="InterPro" id="IPR023214">
    <property type="entry name" value="HAD_sf"/>
</dbReference>
<comment type="subcellular location">
    <subcellularLocation>
        <location evidence="1">Mitochondrion inner membrane</location>
        <topology evidence="1">Single-pass membrane protein</topology>
    </subcellularLocation>
</comment>
<feature type="compositionally biased region" description="Polar residues" evidence="2">
    <location>
        <begin position="204"/>
        <end position="215"/>
    </location>
</feature>
<feature type="compositionally biased region" description="Polar residues" evidence="2">
    <location>
        <begin position="108"/>
        <end position="118"/>
    </location>
</feature>
<keyword evidence="1" id="KW-0809">Transit peptide</keyword>
<feature type="region of interest" description="Disordered" evidence="2">
    <location>
        <begin position="372"/>
        <end position="393"/>
    </location>
</feature>
<comment type="similarity">
    <text evidence="1">Belongs to the TIM50 family.</text>
</comment>
<dbReference type="InterPro" id="IPR036412">
    <property type="entry name" value="HAD-like_sf"/>
</dbReference>
<feature type="compositionally biased region" description="Low complexity" evidence="2">
    <location>
        <begin position="140"/>
        <end position="159"/>
    </location>
</feature>
<evidence type="ECO:0000256" key="1">
    <source>
        <dbReference type="RuleBase" id="RU365079"/>
    </source>
</evidence>
<dbReference type="Proteomes" id="UP000803884">
    <property type="component" value="Unassembled WGS sequence"/>
</dbReference>
<feature type="region of interest" description="Disordered" evidence="2">
    <location>
        <begin position="39"/>
        <end position="159"/>
    </location>
</feature>